<sequence>MSAPAPLDAETSSSSAADDHISLPLSPGSLVGIRTPNAQDEDLERNAAAVLPAPSENLCNNFFLHVVDMPFDGSDPTDVFLAKDPAKDISTSLRTLGQHPEHVTRIFDYTIDKELIPPEYEGPIRQSLIGHIADAYGKIHGDLELMTSSSDSTYESGFPATDIDAICSQLNQKLTSNRLDRIRTRTTLCRDEVSGQLQARNSSFCCVEVEGNRLLVMIVNYSKASFTFSSRAKTFNFSNPRLKDRLLSRQGWARLVTGAPKICAAALTPDFLLTSVHMQPARSFDYFEINRERRQLLPMFLGIPHAYKKILRGSDAEVAYQPQTCAGILQDVQDVTEAILFLLTVLNLVSSGSQINFESIHRMQYLKIREICSQRRLNCERRIERISRTLETRNKLLSMRESTSVKRLTILAAIFLPASLASSFLSMSTRFHELGPILFDWLGGFVLISSVTVVVYFAVKVILHLRSKGWRVYRPRRAYWAIGGKLDNGLEKLGARVSAALQLSLHLSIWALVLASFILGMFRSISLGNEVLFYGDPSDEEDDKGLNARL</sequence>
<organism evidence="3 4">
    <name type="scientific">Fonsecaea multimorphosa CBS 102226</name>
    <dbReference type="NCBI Taxonomy" id="1442371"/>
    <lineage>
        <taxon>Eukaryota</taxon>
        <taxon>Fungi</taxon>
        <taxon>Dikarya</taxon>
        <taxon>Ascomycota</taxon>
        <taxon>Pezizomycotina</taxon>
        <taxon>Eurotiomycetes</taxon>
        <taxon>Chaetothyriomycetidae</taxon>
        <taxon>Chaetothyriales</taxon>
        <taxon>Herpotrichiellaceae</taxon>
        <taxon>Fonsecaea</taxon>
    </lineage>
</organism>
<dbReference type="GeneID" id="27717690"/>
<protein>
    <submittedName>
        <fullName evidence="3">Uncharacterized protein</fullName>
    </submittedName>
</protein>
<dbReference type="EMBL" id="KN848106">
    <property type="protein sequence ID" value="KIX92336.1"/>
    <property type="molecule type" value="Genomic_DNA"/>
</dbReference>
<accession>A0A0D2I517</accession>
<dbReference type="AlphaFoldDB" id="A0A0D2I517"/>
<feature type="region of interest" description="Disordered" evidence="1">
    <location>
        <begin position="1"/>
        <end position="23"/>
    </location>
</feature>
<proteinExistence type="predicted"/>
<keyword evidence="2" id="KW-1133">Transmembrane helix</keyword>
<name>A0A0D2I517_9EURO</name>
<evidence type="ECO:0000256" key="1">
    <source>
        <dbReference type="SAM" id="MobiDB-lite"/>
    </source>
</evidence>
<keyword evidence="4" id="KW-1185">Reference proteome</keyword>
<reference evidence="3 4" key="1">
    <citation type="submission" date="2015-01" db="EMBL/GenBank/DDBJ databases">
        <title>The Genome Sequence of Fonsecaea multimorphosa CBS 102226.</title>
        <authorList>
            <consortium name="The Broad Institute Genomics Platform"/>
            <person name="Cuomo C."/>
            <person name="de Hoog S."/>
            <person name="Gorbushina A."/>
            <person name="Stielow B."/>
            <person name="Teixiera M."/>
            <person name="Abouelleil A."/>
            <person name="Chapman S.B."/>
            <person name="Priest M."/>
            <person name="Young S.K."/>
            <person name="Wortman J."/>
            <person name="Nusbaum C."/>
            <person name="Birren B."/>
        </authorList>
    </citation>
    <scope>NUCLEOTIDE SEQUENCE [LARGE SCALE GENOMIC DNA]</scope>
    <source>
        <strain evidence="3 4">CBS 102226</strain>
    </source>
</reference>
<evidence type="ECO:0000313" key="3">
    <source>
        <dbReference type="EMBL" id="KIX92336.1"/>
    </source>
</evidence>
<keyword evidence="2" id="KW-0812">Transmembrane</keyword>
<feature type="transmembrane region" description="Helical" evidence="2">
    <location>
        <begin position="408"/>
        <end position="429"/>
    </location>
</feature>
<dbReference type="Proteomes" id="UP000053411">
    <property type="component" value="Unassembled WGS sequence"/>
</dbReference>
<keyword evidence="2" id="KW-0472">Membrane</keyword>
<dbReference type="STRING" id="1442371.A0A0D2I517"/>
<feature type="transmembrane region" description="Helical" evidence="2">
    <location>
        <begin position="441"/>
        <end position="463"/>
    </location>
</feature>
<dbReference type="OrthoDB" id="3231000at2759"/>
<evidence type="ECO:0000256" key="2">
    <source>
        <dbReference type="SAM" id="Phobius"/>
    </source>
</evidence>
<dbReference type="VEuPathDB" id="FungiDB:Z520_11944"/>
<dbReference type="Gene3D" id="1.20.58.340">
    <property type="entry name" value="Magnesium transport protein CorA, transmembrane region"/>
    <property type="match status" value="1"/>
</dbReference>
<feature type="transmembrane region" description="Helical" evidence="2">
    <location>
        <begin position="503"/>
        <end position="522"/>
    </location>
</feature>
<gene>
    <name evidence="3" type="ORF">Z520_11944</name>
</gene>
<dbReference type="RefSeq" id="XP_016626459.1">
    <property type="nucleotide sequence ID" value="XM_016782431.1"/>
</dbReference>
<evidence type="ECO:0000313" key="4">
    <source>
        <dbReference type="Proteomes" id="UP000053411"/>
    </source>
</evidence>
<feature type="transmembrane region" description="Helical" evidence="2">
    <location>
        <begin position="338"/>
        <end position="357"/>
    </location>
</feature>